<dbReference type="Proteomes" id="UP000317650">
    <property type="component" value="Chromosome 4"/>
</dbReference>
<keyword evidence="2" id="KW-1185">Reference proteome</keyword>
<gene>
    <name evidence="1" type="ORF">C4D60_Mb04t11800</name>
</gene>
<organism evidence="1 2">
    <name type="scientific">Musa balbisiana</name>
    <name type="common">Banana</name>
    <dbReference type="NCBI Taxonomy" id="52838"/>
    <lineage>
        <taxon>Eukaryota</taxon>
        <taxon>Viridiplantae</taxon>
        <taxon>Streptophyta</taxon>
        <taxon>Embryophyta</taxon>
        <taxon>Tracheophyta</taxon>
        <taxon>Spermatophyta</taxon>
        <taxon>Magnoliopsida</taxon>
        <taxon>Liliopsida</taxon>
        <taxon>Zingiberales</taxon>
        <taxon>Musaceae</taxon>
        <taxon>Musa</taxon>
    </lineage>
</organism>
<comment type="caution">
    <text evidence="1">The sequence shown here is derived from an EMBL/GenBank/DDBJ whole genome shotgun (WGS) entry which is preliminary data.</text>
</comment>
<reference evidence="1 2" key="1">
    <citation type="journal article" date="2019" name="Nat. Plants">
        <title>Genome sequencing of Musa balbisiana reveals subgenome evolution and function divergence in polyploid bananas.</title>
        <authorList>
            <person name="Yao X."/>
        </authorList>
    </citation>
    <scope>NUCLEOTIDE SEQUENCE [LARGE SCALE GENOMIC DNA]</scope>
    <source>
        <strain evidence="2">cv. DH-PKW</strain>
        <tissue evidence="1">Leaves</tissue>
    </source>
</reference>
<dbReference type="EMBL" id="PYDT01000001">
    <property type="protein sequence ID" value="THU72409.1"/>
    <property type="molecule type" value="Genomic_DNA"/>
</dbReference>
<proteinExistence type="predicted"/>
<name>A0A4S8KBF7_MUSBA</name>
<protein>
    <submittedName>
        <fullName evidence="1">Uncharacterized protein</fullName>
    </submittedName>
</protein>
<dbReference type="AlphaFoldDB" id="A0A4S8KBF7"/>
<sequence length="59" mass="6733">MGSPCPTEGDYDSEQCFSFLLLESRTSPFVFRSCSFHPSVRKLSDAMVMDNNTIDREHL</sequence>
<evidence type="ECO:0000313" key="1">
    <source>
        <dbReference type="EMBL" id="THU72409.1"/>
    </source>
</evidence>
<evidence type="ECO:0000313" key="2">
    <source>
        <dbReference type="Proteomes" id="UP000317650"/>
    </source>
</evidence>
<accession>A0A4S8KBF7</accession>